<reference evidence="3 4" key="1">
    <citation type="submission" date="2024-02" db="EMBL/GenBank/DDBJ databases">
        <authorList>
            <person name="Vignale AGUSTIN F."/>
            <person name="Sosa J E."/>
            <person name="Modenutti C."/>
        </authorList>
    </citation>
    <scope>NUCLEOTIDE SEQUENCE [LARGE SCALE GENOMIC DNA]</scope>
</reference>
<evidence type="ECO:0000313" key="4">
    <source>
        <dbReference type="Proteomes" id="UP001642360"/>
    </source>
</evidence>
<dbReference type="Pfam" id="PF01535">
    <property type="entry name" value="PPR"/>
    <property type="match status" value="4"/>
</dbReference>
<dbReference type="PANTHER" id="PTHR47926">
    <property type="entry name" value="PENTATRICOPEPTIDE REPEAT-CONTAINING PROTEIN"/>
    <property type="match status" value="1"/>
</dbReference>
<comment type="caution">
    <text evidence="3">The sequence shown here is derived from an EMBL/GenBank/DDBJ whole genome shotgun (WGS) entry which is preliminary data.</text>
</comment>
<feature type="repeat" description="PPR" evidence="2">
    <location>
        <begin position="330"/>
        <end position="364"/>
    </location>
</feature>
<dbReference type="InterPro" id="IPR002885">
    <property type="entry name" value="PPR_rpt"/>
</dbReference>
<accession>A0ABC8UR65</accession>
<proteinExistence type="predicted"/>
<dbReference type="Pfam" id="PF20431">
    <property type="entry name" value="E_motif"/>
    <property type="match status" value="1"/>
</dbReference>
<dbReference type="GO" id="GO:0003729">
    <property type="term" value="F:mRNA binding"/>
    <property type="evidence" value="ECO:0007669"/>
    <property type="project" value="UniProtKB-ARBA"/>
</dbReference>
<evidence type="ECO:0000256" key="2">
    <source>
        <dbReference type="PROSITE-ProRule" id="PRU00708"/>
    </source>
</evidence>
<dbReference type="InterPro" id="IPR046848">
    <property type="entry name" value="E_motif"/>
</dbReference>
<feature type="repeat" description="PPR" evidence="2">
    <location>
        <begin position="226"/>
        <end position="260"/>
    </location>
</feature>
<dbReference type="FunFam" id="1.25.40.10:FF:000073">
    <property type="entry name" value="Pentatricopeptide repeat-containing protein chloroplastic"/>
    <property type="match status" value="1"/>
</dbReference>
<sequence>MQPKSLIPTFTTKQLIQIQAQTIKSTTPHTLNILLGHLTRTPTPQNAIVLYNQMLHHPPTHNHFTFTHALKASSFLHAHQKGQEIHAHVVKTGHFSDVFIQNSLIHFYIVVNDIVSACRVFDTIPHPDVVSWTSMISGLSKCGFEQEAIARFLVMDVKPNCNTIVSVLSACSTLGAIKFGKAIHCYSLKTFTEENMVLNNAVLDFYVKYGSLASARYLFVNMPIRDVVSWTTMVGGLAQRGFYEEAVSIFVEMLREGESEPNEATIVNVLSACSSLGSLSLGQWVHSYVSSMRYDLIKDGNVGNAFLNMFVKCGDVGMAIKVFNMVASKDIVSWSTMISGVAMTGLGKQALPLFLLMLVHGVPPDDITFIGLLSACSHAGLVDEGLMFFKAMKDVYGIIPQLQHYACVVDLYGRAGLLEEAERFIRDMPVEAQGPVWGALLNACRIHGNEKMFERITWCLPSAKGVSIGTFALLSNTFASSNRWDDANKVRDSMRCKGLKKMAGYSWIEVDE</sequence>
<gene>
    <name evidence="3" type="ORF">ILEXP_LOCUS53744</name>
</gene>
<dbReference type="InterPro" id="IPR011990">
    <property type="entry name" value="TPR-like_helical_dom_sf"/>
</dbReference>
<dbReference type="PANTHER" id="PTHR47926:SF347">
    <property type="entry name" value="PENTATRICOPEPTIDE REPEAT-CONTAINING PROTEIN"/>
    <property type="match status" value="1"/>
</dbReference>
<name>A0ABC8UR65_9AQUA</name>
<dbReference type="Pfam" id="PF13041">
    <property type="entry name" value="PPR_2"/>
    <property type="match status" value="1"/>
</dbReference>
<dbReference type="PROSITE" id="PS51375">
    <property type="entry name" value="PPR"/>
    <property type="match status" value="2"/>
</dbReference>
<dbReference type="NCBIfam" id="TIGR00756">
    <property type="entry name" value="PPR"/>
    <property type="match status" value="1"/>
</dbReference>
<keyword evidence="1" id="KW-0677">Repeat</keyword>
<dbReference type="InterPro" id="IPR046960">
    <property type="entry name" value="PPR_At4g14850-like_plant"/>
</dbReference>
<keyword evidence="4" id="KW-1185">Reference proteome</keyword>
<evidence type="ECO:0000256" key="1">
    <source>
        <dbReference type="ARBA" id="ARBA00022737"/>
    </source>
</evidence>
<organism evidence="3 4">
    <name type="scientific">Ilex paraguariensis</name>
    <name type="common">yerba mate</name>
    <dbReference type="NCBI Taxonomy" id="185542"/>
    <lineage>
        <taxon>Eukaryota</taxon>
        <taxon>Viridiplantae</taxon>
        <taxon>Streptophyta</taxon>
        <taxon>Embryophyta</taxon>
        <taxon>Tracheophyta</taxon>
        <taxon>Spermatophyta</taxon>
        <taxon>Magnoliopsida</taxon>
        <taxon>eudicotyledons</taxon>
        <taxon>Gunneridae</taxon>
        <taxon>Pentapetalae</taxon>
        <taxon>asterids</taxon>
        <taxon>campanulids</taxon>
        <taxon>Aquifoliales</taxon>
        <taxon>Aquifoliaceae</taxon>
        <taxon>Ilex</taxon>
    </lineage>
</organism>
<dbReference type="FunFam" id="1.25.40.10:FF:001645">
    <property type="entry name" value="Os04g0676200 protein"/>
    <property type="match status" value="1"/>
</dbReference>
<dbReference type="Proteomes" id="UP001642360">
    <property type="component" value="Unassembled WGS sequence"/>
</dbReference>
<protein>
    <recommendedName>
        <fullName evidence="5">Pentatricopeptide repeat-containing protein</fullName>
    </recommendedName>
</protein>
<dbReference type="Gene3D" id="1.25.40.10">
    <property type="entry name" value="Tetratricopeptide repeat domain"/>
    <property type="match status" value="3"/>
</dbReference>
<dbReference type="EMBL" id="CAUOFW020008647">
    <property type="protein sequence ID" value="CAK9183479.1"/>
    <property type="molecule type" value="Genomic_DNA"/>
</dbReference>
<dbReference type="AlphaFoldDB" id="A0ABC8UR65"/>
<dbReference type="FunFam" id="1.25.40.10:FF:000090">
    <property type="entry name" value="Pentatricopeptide repeat-containing protein, chloroplastic"/>
    <property type="match status" value="1"/>
</dbReference>
<evidence type="ECO:0008006" key="5">
    <source>
        <dbReference type="Google" id="ProtNLM"/>
    </source>
</evidence>
<evidence type="ECO:0000313" key="3">
    <source>
        <dbReference type="EMBL" id="CAK9183479.1"/>
    </source>
</evidence>